<reference evidence="5" key="4">
    <citation type="submission" date="2019-12" db="UniProtKB">
        <authorList>
            <consortium name="WormBaseParasite"/>
        </authorList>
    </citation>
    <scope>IDENTIFICATION</scope>
</reference>
<evidence type="ECO:0000313" key="3">
    <source>
        <dbReference type="EMBL" id="VIP00417.1"/>
    </source>
</evidence>
<feature type="region of interest" description="Disordered" evidence="1">
    <location>
        <begin position="1"/>
        <end position="20"/>
    </location>
</feature>
<dbReference type="WormBase" id="Bm13012">
    <property type="protein sequence ID" value="BM32894"/>
    <property type="gene ID" value="WBGene00233273"/>
</dbReference>
<dbReference type="KEGG" id="bmy:BM_BM13012"/>
<dbReference type="Proteomes" id="UP000006672">
    <property type="component" value="Unassembled WGS sequence"/>
</dbReference>
<evidence type="ECO:0000313" key="4">
    <source>
        <dbReference type="Proteomes" id="UP000006672"/>
    </source>
</evidence>
<evidence type="ECO:0000313" key="5">
    <source>
        <dbReference type="WBParaSite" id="Bm13012.1"/>
    </source>
</evidence>
<evidence type="ECO:0000313" key="6">
    <source>
        <dbReference type="WormBase" id="Bm13012"/>
    </source>
</evidence>
<keyword evidence="4" id="KW-1185">Reference proteome</keyword>
<dbReference type="RefSeq" id="XP_042938974.1">
    <property type="nucleotide sequence ID" value="XM_043083040.1"/>
</dbReference>
<accession>A0A0J9YGM0</accession>
<gene>
    <name evidence="2 5 6" type="ORF">Bm13012</name>
    <name evidence="3" type="ORF">BM_BM13012</name>
    <name evidence="2" type="ORF">BM_Bm13012</name>
</gene>
<reference evidence="3" key="3">
    <citation type="submission" date="2019-04" db="EMBL/GenBank/DDBJ databases">
        <authorList>
            <person name="Howe K."/>
            <person name="Paulini M."/>
            <person name="Williams G."/>
        </authorList>
    </citation>
    <scope>NUCLEOTIDE SEQUENCE [LARGE SCALE GENOMIC DNA]</scope>
    <source>
        <strain evidence="3">FR3</strain>
    </source>
</reference>
<organism evidence="2">
    <name type="scientific">Brugia malayi</name>
    <name type="common">Filarial nematode worm</name>
    <dbReference type="NCBI Taxonomy" id="6279"/>
    <lineage>
        <taxon>Eukaryota</taxon>
        <taxon>Metazoa</taxon>
        <taxon>Ecdysozoa</taxon>
        <taxon>Nematoda</taxon>
        <taxon>Chromadorea</taxon>
        <taxon>Rhabditida</taxon>
        <taxon>Spirurina</taxon>
        <taxon>Spiruromorpha</taxon>
        <taxon>Filarioidea</taxon>
        <taxon>Onchocercidae</taxon>
        <taxon>Brugia</taxon>
    </lineage>
</organism>
<name>A0A0J9YGM0_BRUMA</name>
<evidence type="ECO:0000313" key="2">
    <source>
        <dbReference type="EMBL" id="CDQ08429.1"/>
    </source>
</evidence>
<dbReference type="EMBL" id="CAAKNF010000075">
    <property type="protein sequence ID" value="VIP00417.1"/>
    <property type="molecule type" value="Genomic_DNA"/>
</dbReference>
<accession>A0A4E9FX23</accession>
<protein>
    <submittedName>
        <fullName evidence="2 5">Bm13012</fullName>
    </submittedName>
</protein>
<proteinExistence type="predicted"/>
<reference evidence="2 4" key="1">
    <citation type="journal article" date="2007" name="Science">
        <title>Draft genome of the filarial nematode parasite Brugia malayi.</title>
        <authorList>
            <person name="Ghedin E."/>
            <person name="Wang S."/>
            <person name="Spiro D."/>
            <person name="Caler E."/>
            <person name="Zhao Q."/>
            <person name="Crabtree J."/>
            <person name="Allen J.E."/>
            <person name="Delcher A.L."/>
            <person name="Guiliano D.B."/>
            <person name="Miranda-Saavedra D."/>
            <person name="Angiuoli S.V."/>
            <person name="Creasy T."/>
            <person name="Amedeo P."/>
            <person name="Haas B."/>
            <person name="El-Sayed N.M."/>
            <person name="Wortman J.R."/>
            <person name="Feldblyum T."/>
            <person name="Tallon L."/>
            <person name="Schatz M."/>
            <person name="Shumway M."/>
            <person name="Koo H."/>
            <person name="Salzberg S.L."/>
            <person name="Schobel S."/>
            <person name="Pertea M."/>
            <person name="Pop M."/>
            <person name="White O."/>
            <person name="Barton G.J."/>
            <person name="Carlow C.K."/>
            <person name="Crawford M.J."/>
            <person name="Daub J."/>
            <person name="Dimmic M.W."/>
            <person name="Estes C.F."/>
            <person name="Foster J.M."/>
            <person name="Ganatra M."/>
            <person name="Gregory W.F."/>
            <person name="Johnson N.M."/>
            <person name="Jin J."/>
            <person name="Komuniecki R."/>
            <person name="Korf I."/>
            <person name="Kumar S."/>
            <person name="Laney S."/>
            <person name="Li B.W."/>
            <person name="Li W."/>
            <person name="Lindblom T.H."/>
            <person name="Lustigman S."/>
            <person name="Ma D."/>
            <person name="Maina C.V."/>
            <person name="Martin D.M."/>
            <person name="McCarter J.P."/>
            <person name="McReynolds L."/>
            <person name="Mitreva M."/>
            <person name="Nutman T.B."/>
            <person name="Parkinson J."/>
            <person name="Peregrin-Alvarez J.M."/>
            <person name="Poole C."/>
            <person name="Ren Q."/>
            <person name="Saunders L."/>
            <person name="Sluder A.E."/>
            <person name="Smith K."/>
            <person name="Stanke M."/>
            <person name="Unnasch T.R."/>
            <person name="Ware J."/>
            <person name="Wei A.D."/>
            <person name="Weil G."/>
            <person name="Williams D.J."/>
            <person name="Zhang Y."/>
            <person name="Williams S.A."/>
            <person name="Fraser-Liggett C."/>
            <person name="Slatko B."/>
            <person name="Blaxter M.L."/>
            <person name="Scott A.L."/>
        </authorList>
    </citation>
    <scope>NUCLEOTIDE SEQUENCE</scope>
    <source>
        <strain evidence="2 4">FR3</strain>
    </source>
</reference>
<dbReference type="GeneID" id="66057742"/>
<sequence length="36" mass="4034">MTEINPTGSTVESSSYSVKKQLTEATNRKYMEATNH</sequence>
<dbReference type="CTD" id="66057742"/>
<dbReference type="WBParaSite" id="Bm13012.1">
    <property type="protein sequence ID" value="Bm13012.1"/>
    <property type="gene ID" value="WBGene00233273"/>
</dbReference>
<evidence type="ECO:0000256" key="1">
    <source>
        <dbReference type="SAM" id="MobiDB-lite"/>
    </source>
</evidence>
<dbReference type="EMBL" id="LN854683">
    <property type="protein sequence ID" value="CDQ08429.1"/>
    <property type="molecule type" value="Genomic_DNA"/>
</dbReference>
<dbReference type="AlphaFoldDB" id="A0A0J9YGM0"/>
<reference evidence="2" key="2">
    <citation type="submission" date="2012-12" db="EMBL/GenBank/DDBJ databases">
        <authorList>
            <person name="Gao Y.W."/>
            <person name="Fan S.T."/>
            <person name="Sun H.T."/>
            <person name="Wang Z."/>
            <person name="Gao X.L."/>
            <person name="Li Y.G."/>
            <person name="Wang T.C."/>
            <person name="Zhang K."/>
            <person name="Xu W.W."/>
            <person name="Yu Z.J."/>
            <person name="Xia X.Z."/>
        </authorList>
    </citation>
    <scope>NUCLEOTIDE SEQUENCE</scope>
    <source>
        <strain evidence="2">FR3</strain>
    </source>
</reference>